<dbReference type="InterPro" id="IPR002401">
    <property type="entry name" value="Cyt_P450_E_grp-I"/>
</dbReference>
<dbReference type="GO" id="GO:0004497">
    <property type="term" value="F:monooxygenase activity"/>
    <property type="evidence" value="ECO:0007669"/>
    <property type="project" value="InterPro"/>
</dbReference>
<keyword evidence="1" id="KW-0472">Membrane</keyword>
<comment type="caution">
    <text evidence="2">The sequence shown here is derived from an EMBL/GenBank/DDBJ whole genome shotgun (WGS) entry which is preliminary data.</text>
</comment>
<dbReference type="AlphaFoldDB" id="A0AAW1WSC8"/>
<dbReference type="InterPro" id="IPR036396">
    <property type="entry name" value="Cyt_P450_sf"/>
</dbReference>
<proteinExistence type="predicted"/>
<dbReference type="GO" id="GO:0005506">
    <property type="term" value="F:iron ion binding"/>
    <property type="evidence" value="ECO:0007669"/>
    <property type="project" value="InterPro"/>
</dbReference>
<dbReference type="EMBL" id="JBEDUW010000005">
    <property type="protein sequence ID" value="KAK9927466.1"/>
    <property type="molecule type" value="Genomic_DNA"/>
</dbReference>
<protein>
    <submittedName>
        <fullName evidence="2">Uncharacterized protein</fullName>
    </submittedName>
</protein>
<dbReference type="PANTHER" id="PTHR47951:SF7">
    <property type="entry name" value="FLAVONOID 3',5'-HYDROXYLASE-LIKE ISOFORM X1"/>
    <property type="match status" value="1"/>
</dbReference>
<evidence type="ECO:0000313" key="3">
    <source>
        <dbReference type="Proteomes" id="UP001457282"/>
    </source>
</evidence>
<dbReference type="PANTHER" id="PTHR47951">
    <property type="entry name" value="OS08G0547900 PROTEIN"/>
    <property type="match status" value="1"/>
</dbReference>
<evidence type="ECO:0000256" key="1">
    <source>
        <dbReference type="SAM" id="Phobius"/>
    </source>
</evidence>
<feature type="transmembrane region" description="Helical" evidence="1">
    <location>
        <begin position="15"/>
        <end position="34"/>
    </location>
</feature>
<dbReference type="GO" id="GO:0016705">
    <property type="term" value="F:oxidoreductase activity, acting on paired donors, with incorporation or reduction of molecular oxygen"/>
    <property type="evidence" value="ECO:0007669"/>
    <property type="project" value="InterPro"/>
</dbReference>
<organism evidence="2 3">
    <name type="scientific">Rubus argutus</name>
    <name type="common">Southern blackberry</name>
    <dbReference type="NCBI Taxonomy" id="59490"/>
    <lineage>
        <taxon>Eukaryota</taxon>
        <taxon>Viridiplantae</taxon>
        <taxon>Streptophyta</taxon>
        <taxon>Embryophyta</taxon>
        <taxon>Tracheophyta</taxon>
        <taxon>Spermatophyta</taxon>
        <taxon>Magnoliopsida</taxon>
        <taxon>eudicotyledons</taxon>
        <taxon>Gunneridae</taxon>
        <taxon>Pentapetalae</taxon>
        <taxon>rosids</taxon>
        <taxon>fabids</taxon>
        <taxon>Rosales</taxon>
        <taxon>Rosaceae</taxon>
        <taxon>Rosoideae</taxon>
        <taxon>Rosoideae incertae sedis</taxon>
        <taxon>Rubus</taxon>
    </lineage>
</organism>
<dbReference type="InterPro" id="IPR001128">
    <property type="entry name" value="Cyt_P450"/>
</dbReference>
<dbReference type="Proteomes" id="UP001457282">
    <property type="component" value="Unassembled WGS sequence"/>
</dbReference>
<reference evidence="2 3" key="1">
    <citation type="journal article" date="2023" name="G3 (Bethesda)">
        <title>A chromosome-length genome assembly and annotation of blackberry (Rubus argutus, cv. 'Hillquist').</title>
        <authorList>
            <person name="Bruna T."/>
            <person name="Aryal R."/>
            <person name="Dudchenko O."/>
            <person name="Sargent D.J."/>
            <person name="Mead D."/>
            <person name="Buti M."/>
            <person name="Cavallini A."/>
            <person name="Hytonen T."/>
            <person name="Andres J."/>
            <person name="Pham M."/>
            <person name="Weisz D."/>
            <person name="Mascagni F."/>
            <person name="Usai G."/>
            <person name="Natali L."/>
            <person name="Bassil N."/>
            <person name="Fernandez G.E."/>
            <person name="Lomsadze A."/>
            <person name="Armour M."/>
            <person name="Olukolu B."/>
            <person name="Poorten T."/>
            <person name="Britton C."/>
            <person name="Davik J."/>
            <person name="Ashrafi H."/>
            <person name="Aiden E.L."/>
            <person name="Borodovsky M."/>
            <person name="Worthington M."/>
        </authorList>
    </citation>
    <scope>NUCLEOTIDE SEQUENCE [LARGE SCALE GENOMIC DNA]</scope>
    <source>
        <strain evidence="2">PI 553951</strain>
    </source>
</reference>
<gene>
    <name evidence="2" type="ORF">M0R45_024649</name>
</gene>
<dbReference type="GO" id="GO:0020037">
    <property type="term" value="F:heme binding"/>
    <property type="evidence" value="ECO:0007669"/>
    <property type="project" value="InterPro"/>
</dbReference>
<name>A0AAW1WSC8_RUBAR</name>
<dbReference type="Gene3D" id="1.10.630.10">
    <property type="entry name" value="Cytochrome P450"/>
    <property type="match status" value="1"/>
</dbReference>
<keyword evidence="1" id="KW-0812">Transmembrane</keyword>
<dbReference type="SUPFAM" id="SSF48264">
    <property type="entry name" value="Cytochrome P450"/>
    <property type="match status" value="1"/>
</dbReference>
<keyword evidence="1" id="KW-1133">Transmembrane helix</keyword>
<keyword evidence="3" id="KW-1185">Reference proteome</keyword>
<evidence type="ECO:0000313" key="2">
    <source>
        <dbReference type="EMBL" id="KAK9927466.1"/>
    </source>
</evidence>
<sequence>MWSSWWDASNEKDEHLRAIFLALLAMMVALLWFLRARKKYSKNPIPPLPPGPIGLPLLGYLPFLGTNLHHEFTELARVYGPIYKLHLGSKLCVVISSPSLVKQMVRDHDTVFANHVPTTAALVGSYGANDIAFGSYGPDWRRLRKVFASKMLSKTNLDDSYALRKEELHKSIGHIYDRIGTPIDLGQLAFSTATNNIMRMLWGGTILKGEKAAEAGTEFREAVTGTMELLGKPNISDFFPALSIFDVQGIERQAKKLISVTDRILDSAIQQRMHCAVTKGERKDFLQFLLEYHNHEDSSISLTMQQLKAVLTDIVVGGTETTTAMLEWWRLPRDTKLDLSEKYGLVVKKMTPLIAIPTPRLSRVELYT</sequence>
<dbReference type="Pfam" id="PF00067">
    <property type="entry name" value="p450"/>
    <property type="match status" value="1"/>
</dbReference>
<dbReference type="PRINTS" id="PR00463">
    <property type="entry name" value="EP450I"/>
</dbReference>
<accession>A0AAW1WSC8</accession>